<sequence length="231" mass="26570">MSKLAYVGNLKHILATSCEIRCMICESTNVSVYIITSRNNDSISNFWDGFEWQSEYPWCIIKFKFLRYISEMGNSNLTFKFQLSYKNYEEVLFTDNHSQHQIESMEADEQKEVVVLKYLRVLWANKGACDDTSIEGSDGGDWVLVGMITSERTANVPKPVNIAPGTEGPSTGTKNPLGIPVAFLIWIIFLSRLCHHSIDFIFFTCIRTKLSHCGWLMPKKRRRNDKKNPKH</sequence>
<dbReference type="AlphaFoldDB" id="A0A6G0TCJ7"/>
<protein>
    <submittedName>
        <fullName evidence="1">Uncharacterized protein</fullName>
    </submittedName>
</protein>
<evidence type="ECO:0000313" key="1">
    <source>
        <dbReference type="EMBL" id="KAE9530599.1"/>
    </source>
</evidence>
<accession>A0A6G0TCJ7</accession>
<reference evidence="1 2" key="1">
    <citation type="submission" date="2019-08" db="EMBL/GenBank/DDBJ databases">
        <title>The genome of the soybean aphid Biotype 1, its phylome, world population structure and adaptation to the North American continent.</title>
        <authorList>
            <person name="Giordano R."/>
            <person name="Donthu R.K."/>
            <person name="Hernandez A.G."/>
            <person name="Wright C.L."/>
            <person name="Zimin A.V."/>
        </authorList>
    </citation>
    <scope>NUCLEOTIDE SEQUENCE [LARGE SCALE GENOMIC DNA]</scope>
    <source>
        <tissue evidence="1">Whole aphids</tissue>
    </source>
</reference>
<name>A0A6G0TCJ7_APHGL</name>
<organism evidence="1 2">
    <name type="scientific">Aphis glycines</name>
    <name type="common">Soybean aphid</name>
    <dbReference type="NCBI Taxonomy" id="307491"/>
    <lineage>
        <taxon>Eukaryota</taxon>
        <taxon>Metazoa</taxon>
        <taxon>Ecdysozoa</taxon>
        <taxon>Arthropoda</taxon>
        <taxon>Hexapoda</taxon>
        <taxon>Insecta</taxon>
        <taxon>Pterygota</taxon>
        <taxon>Neoptera</taxon>
        <taxon>Paraneoptera</taxon>
        <taxon>Hemiptera</taxon>
        <taxon>Sternorrhyncha</taxon>
        <taxon>Aphidomorpha</taxon>
        <taxon>Aphidoidea</taxon>
        <taxon>Aphididae</taxon>
        <taxon>Aphidini</taxon>
        <taxon>Aphis</taxon>
        <taxon>Aphis</taxon>
    </lineage>
</organism>
<keyword evidence="2" id="KW-1185">Reference proteome</keyword>
<comment type="caution">
    <text evidence="1">The sequence shown here is derived from an EMBL/GenBank/DDBJ whole genome shotgun (WGS) entry which is preliminary data.</text>
</comment>
<evidence type="ECO:0000313" key="2">
    <source>
        <dbReference type="Proteomes" id="UP000475862"/>
    </source>
</evidence>
<dbReference type="Proteomes" id="UP000475862">
    <property type="component" value="Unassembled WGS sequence"/>
</dbReference>
<feature type="non-terminal residue" evidence="1">
    <location>
        <position position="231"/>
    </location>
</feature>
<gene>
    <name evidence="1" type="ORF">AGLY_011061</name>
</gene>
<dbReference type="OrthoDB" id="106784at2759"/>
<proteinExistence type="predicted"/>
<dbReference type="EMBL" id="VYZN01000042">
    <property type="protein sequence ID" value="KAE9530599.1"/>
    <property type="molecule type" value="Genomic_DNA"/>
</dbReference>